<organism evidence="2 3">
    <name type="scientific">Helianthus annuus</name>
    <name type="common">Common sunflower</name>
    <dbReference type="NCBI Taxonomy" id="4232"/>
    <lineage>
        <taxon>Eukaryota</taxon>
        <taxon>Viridiplantae</taxon>
        <taxon>Streptophyta</taxon>
        <taxon>Embryophyta</taxon>
        <taxon>Tracheophyta</taxon>
        <taxon>Spermatophyta</taxon>
        <taxon>Magnoliopsida</taxon>
        <taxon>eudicotyledons</taxon>
        <taxon>Gunneridae</taxon>
        <taxon>Pentapetalae</taxon>
        <taxon>asterids</taxon>
        <taxon>campanulids</taxon>
        <taxon>Asterales</taxon>
        <taxon>Asteraceae</taxon>
        <taxon>Asteroideae</taxon>
        <taxon>Heliantheae alliance</taxon>
        <taxon>Heliantheae</taxon>
        <taxon>Helianthus</taxon>
    </lineage>
</organism>
<gene>
    <name evidence="2" type="ORF">HanXRQr2_Chr07g0301641</name>
</gene>
<evidence type="ECO:0000313" key="3">
    <source>
        <dbReference type="Proteomes" id="UP000215914"/>
    </source>
</evidence>
<dbReference type="AlphaFoldDB" id="A0A9K3IMJ0"/>
<dbReference type="Gramene" id="mRNA:HanXRQr2_Chr07g0301641">
    <property type="protein sequence ID" value="mRNA:HanXRQr2_Chr07g0301641"/>
    <property type="gene ID" value="HanXRQr2_Chr07g0301641"/>
</dbReference>
<reference evidence="2" key="2">
    <citation type="submission" date="2020-06" db="EMBL/GenBank/DDBJ databases">
        <title>Helianthus annuus Genome sequencing and assembly Release 2.</title>
        <authorList>
            <person name="Gouzy J."/>
            <person name="Langlade N."/>
            <person name="Munos S."/>
        </authorList>
    </citation>
    <scope>NUCLEOTIDE SEQUENCE</scope>
    <source>
        <tissue evidence="2">Leaves</tissue>
    </source>
</reference>
<name>A0A9K3IMJ0_HELAN</name>
<proteinExistence type="predicted"/>
<evidence type="ECO:0000256" key="1">
    <source>
        <dbReference type="SAM" id="SignalP"/>
    </source>
</evidence>
<dbReference type="EMBL" id="MNCJ02000322">
    <property type="protein sequence ID" value="KAF5799184.1"/>
    <property type="molecule type" value="Genomic_DNA"/>
</dbReference>
<comment type="caution">
    <text evidence="2">The sequence shown here is derived from an EMBL/GenBank/DDBJ whole genome shotgun (WGS) entry which is preliminary data.</text>
</comment>
<feature type="signal peptide" evidence="1">
    <location>
        <begin position="1"/>
        <end position="25"/>
    </location>
</feature>
<reference evidence="2" key="1">
    <citation type="journal article" date="2017" name="Nature">
        <title>The sunflower genome provides insights into oil metabolism, flowering and Asterid evolution.</title>
        <authorList>
            <person name="Badouin H."/>
            <person name="Gouzy J."/>
            <person name="Grassa C.J."/>
            <person name="Murat F."/>
            <person name="Staton S.E."/>
            <person name="Cottret L."/>
            <person name="Lelandais-Briere C."/>
            <person name="Owens G.L."/>
            <person name="Carrere S."/>
            <person name="Mayjonade B."/>
            <person name="Legrand L."/>
            <person name="Gill N."/>
            <person name="Kane N.C."/>
            <person name="Bowers J.E."/>
            <person name="Hubner S."/>
            <person name="Bellec A."/>
            <person name="Berard A."/>
            <person name="Berges H."/>
            <person name="Blanchet N."/>
            <person name="Boniface M.C."/>
            <person name="Brunel D."/>
            <person name="Catrice O."/>
            <person name="Chaidir N."/>
            <person name="Claudel C."/>
            <person name="Donnadieu C."/>
            <person name="Faraut T."/>
            <person name="Fievet G."/>
            <person name="Helmstetter N."/>
            <person name="King M."/>
            <person name="Knapp S.J."/>
            <person name="Lai Z."/>
            <person name="Le Paslier M.C."/>
            <person name="Lippi Y."/>
            <person name="Lorenzon L."/>
            <person name="Mandel J.R."/>
            <person name="Marage G."/>
            <person name="Marchand G."/>
            <person name="Marquand E."/>
            <person name="Bret-Mestries E."/>
            <person name="Morien E."/>
            <person name="Nambeesan S."/>
            <person name="Nguyen T."/>
            <person name="Pegot-Espagnet P."/>
            <person name="Pouilly N."/>
            <person name="Raftis F."/>
            <person name="Sallet E."/>
            <person name="Schiex T."/>
            <person name="Thomas J."/>
            <person name="Vandecasteele C."/>
            <person name="Vares D."/>
            <person name="Vear F."/>
            <person name="Vautrin S."/>
            <person name="Crespi M."/>
            <person name="Mangin B."/>
            <person name="Burke J.M."/>
            <person name="Salse J."/>
            <person name="Munos S."/>
            <person name="Vincourt P."/>
            <person name="Rieseberg L.H."/>
            <person name="Langlade N.B."/>
        </authorList>
    </citation>
    <scope>NUCLEOTIDE SEQUENCE</scope>
    <source>
        <tissue evidence="2">Leaves</tissue>
    </source>
</reference>
<evidence type="ECO:0000313" key="2">
    <source>
        <dbReference type="EMBL" id="KAF5799184.1"/>
    </source>
</evidence>
<keyword evidence="1" id="KW-0732">Signal</keyword>
<protein>
    <submittedName>
        <fullName evidence="2">Uncharacterized protein</fullName>
    </submittedName>
</protein>
<keyword evidence="3" id="KW-1185">Reference proteome</keyword>
<feature type="chain" id="PRO_5039886592" evidence="1">
    <location>
        <begin position="26"/>
        <end position="92"/>
    </location>
</feature>
<sequence length="92" mass="9975">MAASLHHYICLILLLTGNSIVSVNSFHLVSNGSITTLEPHNGIVTSNRITGSVWWQPLPTPTATKRHTIPQILPIVVAIPTHVVSHVLKELA</sequence>
<dbReference type="Proteomes" id="UP000215914">
    <property type="component" value="Unassembled WGS sequence"/>
</dbReference>
<accession>A0A9K3IMJ0</accession>